<comment type="caution">
    <text evidence="7">The sequence shown here is derived from an EMBL/GenBank/DDBJ whole genome shotgun (WGS) entry which is preliminary data.</text>
</comment>
<dbReference type="OrthoDB" id="9802039at2"/>
<proteinExistence type="predicted"/>
<evidence type="ECO:0000256" key="3">
    <source>
        <dbReference type="ARBA" id="ARBA00023125"/>
    </source>
</evidence>
<evidence type="ECO:0000313" key="7">
    <source>
        <dbReference type="EMBL" id="TNC47537.1"/>
    </source>
</evidence>
<dbReference type="EMBL" id="VDFR01000018">
    <property type="protein sequence ID" value="TNC50289.1"/>
    <property type="molecule type" value="Genomic_DNA"/>
</dbReference>
<feature type="region of interest" description="Disordered" evidence="5">
    <location>
        <begin position="135"/>
        <end position="156"/>
    </location>
</feature>
<name>A0A5C4MUP8_9ACTN</name>
<feature type="compositionally biased region" description="Basic and acidic residues" evidence="5">
    <location>
        <begin position="137"/>
        <end position="149"/>
    </location>
</feature>
<feature type="domain" description="HTH merR-type" evidence="6">
    <location>
        <begin position="4"/>
        <end position="73"/>
    </location>
</feature>
<dbReference type="GO" id="GO:0003677">
    <property type="term" value="F:DNA binding"/>
    <property type="evidence" value="ECO:0007669"/>
    <property type="project" value="UniProtKB-KW"/>
</dbReference>
<evidence type="ECO:0000256" key="2">
    <source>
        <dbReference type="ARBA" id="ARBA00023015"/>
    </source>
</evidence>
<keyword evidence="1" id="KW-0678">Repressor</keyword>
<dbReference type="PROSITE" id="PS00552">
    <property type="entry name" value="HTH_MERR_1"/>
    <property type="match status" value="1"/>
</dbReference>
<dbReference type="PRINTS" id="PR00040">
    <property type="entry name" value="HTHMERR"/>
</dbReference>
<evidence type="ECO:0000256" key="4">
    <source>
        <dbReference type="ARBA" id="ARBA00023163"/>
    </source>
</evidence>
<dbReference type="InterPro" id="IPR009061">
    <property type="entry name" value="DNA-bd_dom_put_sf"/>
</dbReference>
<keyword evidence="3" id="KW-0238">DNA-binding</keyword>
<dbReference type="Pfam" id="PF13411">
    <property type="entry name" value="MerR_1"/>
    <property type="match status" value="1"/>
</dbReference>
<dbReference type="InterPro" id="IPR047057">
    <property type="entry name" value="MerR_fam"/>
</dbReference>
<protein>
    <submittedName>
        <fullName evidence="7">MerR family transcriptional regulator</fullName>
    </submittedName>
</protein>
<dbReference type="PROSITE" id="PS50937">
    <property type="entry name" value="HTH_MERR_2"/>
    <property type="match status" value="1"/>
</dbReference>
<evidence type="ECO:0000313" key="9">
    <source>
        <dbReference type="Proteomes" id="UP000306740"/>
    </source>
</evidence>
<gene>
    <name evidence="8" type="ORF">FHE65_04275</name>
    <name evidence="7" type="ORF">FHE65_09485</name>
</gene>
<dbReference type="PANTHER" id="PTHR30204">
    <property type="entry name" value="REDOX-CYCLING DRUG-SENSING TRANSCRIPTIONAL ACTIVATOR SOXR"/>
    <property type="match status" value="1"/>
</dbReference>
<evidence type="ECO:0000256" key="5">
    <source>
        <dbReference type="SAM" id="MobiDB-lite"/>
    </source>
</evidence>
<dbReference type="AlphaFoldDB" id="A0A5C4MUP8"/>
<evidence type="ECO:0000313" key="8">
    <source>
        <dbReference type="EMBL" id="TNC50289.1"/>
    </source>
</evidence>
<dbReference type="SMART" id="SM00422">
    <property type="entry name" value="HTH_MERR"/>
    <property type="match status" value="1"/>
</dbReference>
<organism evidence="7 9">
    <name type="scientific">Mumia zhuanghuii</name>
    <dbReference type="NCBI Taxonomy" id="2585211"/>
    <lineage>
        <taxon>Bacteria</taxon>
        <taxon>Bacillati</taxon>
        <taxon>Actinomycetota</taxon>
        <taxon>Actinomycetes</taxon>
        <taxon>Propionibacteriales</taxon>
        <taxon>Nocardioidaceae</taxon>
        <taxon>Mumia</taxon>
    </lineage>
</organism>
<dbReference type="PANTHER" id="PTHR30204:SF69">
    <property type="entry name" value="MERR-FAMILY TRANSCRIPTIONAL REGULATOR"/>
    <property type="match status" value="1"/>
</dbReference>
<dbReference type="Proteomes" id="UP000306740">
    <property type="component" value="Unassembled WGS sequence"/>
</dbReference>
<dbReference type="SUPFAM" id="SSF46955">
    <property type="entry name" value="Putative DNA-binding domain"/>
    <property type="match status" value="1"/>
</dbReference>
<evidence type="ECO:0000259" key="6">
    <source>
        <dbReference type="PROSITE" id="PS50937"/>
    </source>
</evidence>
<keyword evidence="4" id="KW-0804">Transcription</keyword>
<accession>A0A5C4MUP8</accession>
<evidence type="ECO:0000256" key="1">
    <source>
        <dbReference type="ARBA" id="ARBA00022491"/>
    </source>
</evidence>
<sequence>MSAMWRAGKVAEAVGVNVETLRYYERRGLIAEPDRTPGGHRLYSEATVTALRVVKAAQALGFTLDEAADLLEAGRHHHGPRHAGLQARTAAKLSEVEQKIAALEVVKDSLIAARDAGCDDLVACAETDWCPIPFSRPPDRPTESVDLRTGDAVIRT</sequence>
<dbReference type="InterPro" id="IPR000551">
    <property type="entry name" value="MerR-type_HTH_dom"/>
</dbReference>
<dbReference type="RefSeq" id="WP_139105351.1">
    <property type="nucleotide sequence ID" value="NZ_VDFR01000018.1"/>
</dbReference>
<dbReference type="Gene3D" id="1.10.1660.10">
    <property type="match status" value="1"/>
</dbReference>
<reference evidence="7 9" key="1">
    <citation type="submission" date="2019-05" db="EMBL/GenBank/DDBJ databases">
        <title>Mumia sp. nov., isolated from the intestinal contents of plateau pika (Ochotona curzoniae) in the Qinghai-Tibet plateau of China.</title>
        <authorList>
            <person name="Tian Z."/>
        </authorList>
    </citation>
    <scope>NUCLEOTIDE SEQUENCE [LARGE SCALE GENOMIC DNA]</scope>
    <source>
        <strain evidence="9">527</strain>
        <strain evidence="7">Z527</strain>
    </source>
</reference>
<keyword evidence="2" id="KW-0805">Transcription regulation</keyword>
<dbReference type="GO" id="GO:0003700">
    <property type="term" value="F:DNA-binding transcription factor activity"/>
    <property type="evidence" value="ECO:0007669"/>
    <property type="project" value="InterPro"/>
</dbReference>
<dbReference type="EMBL" id="VDFR01000044">
    <property type="protein sequence ID" value="TNC47537.1"/>
    <property type="molecule type" value="Genomic_DNA"/>
</dbReference>